<feature type="transmembrane region" description="Helical" evidence="6">
    <location>
        <begin position="41"/>
        <end position="67"/>
    </location>
</feature>
<feature type="transmembrane region" description="Helical" evidence="6">
    <location>
        <begin position="121"/>
        <end position="141"/>
    </location>
</feature>
<evidence type="ECO:0000256" key="6">
    <source>
        <dbReference type="SAM" id="Phobius"/>
    </source>
</evidence>
<sequence>MPYDPLACAAICIVLYAIAVISVVLRFYVRFHLLNNISTDDYLAAGAAIVYTAFSLTYILGVLNYGVGRYSSEVLPGAYVDGLKTVFIGELLYFVVNYLVKLSFIFTLFRIVMTPAHRLTLYLLAVSGFIVTLFTFFWAVFFCEPVRYFWTHAHASVSTRSGSCKPIIALMAVVIVHAAWTLIADVTLGLVLPVLILWSSQMQTRVKVSVGVLLGLGSVAAIATVARIVYLPSLSLSESLFTNNPVIFWSVVESAVGVIASAGSTWRPLLKWDSAGASGPGSSGTGRYMGSGGARISAAGSRISRGRMEIGMEGFRLGGGGVRGLRSLTEEEEGILLKGVRKE</sequence>
<comment type="subcellular location">
    <subcellularLocation>
        <location evidence="1">Membrane</location>
        <topology evidence="1">Multi-pass membrane protein</topology>
    </subcellularLocation>
</comment>
<name>A0ABR4H911_9EURO</name>
<keyword evidence="9" id="KW-1185">Reference proteome</keyword>
<dbReference type="InterPro" id="IPR049326">
    <property type="entry name" value="Rhodopsin_dom_fungi"/>
</dbReference>
<dbReference type="InterPro" id="IPR052337">
    <property type="entry name" value="SAT4-like"/>
</dbReference>
<dbReference type="Proteomes" id="UP001610334">
    <property type="component" value="Unassembled WGS sequence"/>
</dbReference>
<accession>A0ABR4H911</accession>
<evidence type="ECO:0000313" key="9">
    <source>
        <dbReference type="Proteomes" id="UP001610334"/>
    </source>
</evidence>
<dbReference type="PANTHER" id="PTHR33048">
    <property type="entry name" value="PTH11-LIKE INTEGRAL MEMBRANE PROTEIN (AFU_ORTHOLOGUE AFUA_5G11245)"/>
    <property type="match status" value="1"/>
</dbReference>
<reference evidence="8 9" key="1">
    <citation type="submission" date="2024-07" db="EMBL/GenBank/DDBJ databases">
        <title>Section-level genome sequencing and comparative genomics of Aspergillus sections Usti and Cavernicolus.</title>
        <authorList>
            <consortium name="Lawrence Berkeley National Laboratory"/>
            <person name="Nybo J.L."/>
            <person name="Vesth T.C."/>
            <person name="Theobald S."/>
            <person name="Frisvad J.C."/>
            <person name="Larsen T.O."/>
            <person name="Kjaerboelling I."/>
            <person name="Rothschild-Mancinelli K."/>
            <person name="Lyhne E.K."/>
            <person name="Kogle M.E."/>
            <person name="Barry K."/>
            <person name="Clum A."/>
            <person name="Na H."/>
            <person name="Ledsgaard L."/>
            <person name="Lin J."/>
            <person name="Lipzen A."/>
            <person name="Kuo A."/>
            <person name="Riley R."/>
            <person name="Mondo S."/>
            <person name="Labutti K."/>
            <person name="Haridas S."/>
            <person name="Pangalinan J."/>
            <person name="Salamov A.A."/>
            <person name="Simmons B.A."/>
            <person name="Magnuson J.K."/>
            <person name="Chen J."/>
            <person name="Drula E."/>
            <person name="Henrissat B."/>
            <person name="Wiebenga A."/>
            <person name="Lubbers R.J."/>
            <person name="Gomes A.C."/>
            <person name="Makela M.R."/>
            <person name="Stajich J."/>
            <person name="Grigoriev I.V."/>
            <person name="Mortensen U.H."/>
            <person name="De Vries R.P."/>
            <person name="Baker S.E."/>
            <person name="Andersen M.R."/>
        </authorList>
    </citation>
    <scope>NUCLEOTIDE SEQUENCE [LARGE SCALE GENOMIC DNA]</scope>
    <source>
        <strain evidence="8 9">CBS 588.65</strain>
    </source>
</reference>
<feature type="transmembrane region" description="Helical" evidence="6">
    <location>
        <begin position="87"/>
        <end position="109"/>
    </location>
</feature>
<feature type="transmembrane region" description="Helical" evidence="6">
    <location>
        <begin position="210"/>
        <end position="230"/>
    </location>
</feature>
<organism evidence="8 9">
    <name type="scientific">Aspergillus granulosus</name>
    <dbReference type="NCBI Taxonomy" id="176169"/>
    <lineage>
        <taxon>Eukaryota</taxon>
        <taxon>Fungi</taxon>
        <taxon>Dikarya</taxon>
        <taxon>Ascomycota</taxon>
        <taxon>Pezizomycotina</taxon>
        <taxon>Eurotiomycetes</taxon>
        <taxon>Eurotiomycetidae</taxon>
        <taxon>Eurotiales</taxon>
        <taxon>Aspergillaceae</taxon>
        <taxon>Aspergillus</taxon>
        <taxon>Aspergillus subgen. Nidulantes</taxon>
    </lineage>
</organism>
<gene>
    <name evidence="8" type="ORF">BJX63DRAFT_285593</name>
</gene>
<dbReference type="Pfam" id="PF20684">
    <property type="entry name" value="Fung_rhodopsin"/>
    <property type="match status" value="1"/>
</dbReference>
<dbReference type="EMBL" id="JBFXLT010000060">
    <property type="protein sequence ID" value="KAL2811273.1"/>
    <property type="molecule type" value="Genomic_DNA"/>
</dbReference>
<evidence type="ECO:0000256" key="1">
    <source>
        <dbReference type="ARBA" id="ARBA00004141"/>
    </source>
</evidence>
<evidence type="ECO:0000313" key="8">
    <source>
        <dbReference type="EMBL" id="KAL2811273.1"/>
    </source>
</evidence>
<evidence type="ECO:0000256" key="3">
    <source>
        <dbReference type="ARBA" id="ARBA00022989"/>
    </source>
</evidence>
<comment type="caution">
    <text evidence="8">The sequence shown here is derived from an EMBL/GenBank/DDBJ whole genome shotgun (WGS) entry which is preliminary data.</text>
</comment>
<protein>
    <recommendedName>
        <fullName evidence="7">Rhodopsin domain-containing protein</fullName>
    </recommendedName>
</protein>
<dbReference type="PANTHER" id="PTHR33048:SF96">
    <property type="entry name" value="INTEGRAL MEMBRANE PROTEIN"/>
    <property type="match status" value="1"/>
</dbReference>
<keyword evidence="4 6" id="KW-0472">Membrane</keyword>
<feature type="domain" description="Rhodopsin" evidence="7">
    <location>
        <begin position="25"/>
        <end position="271"/>
    </location>
</feature>
<evidence type="ECO:0000259" key="7">
    <source>
        <dbReference type="Pfam" id="PF20684"/>
    </source>
</evidence>
<feature type="transmembrane region" description="Helical" evidence="6">
    <location>
        <begin position="6"/>
        <end position="29"/>
    </location>
</feature>
<evidence type="ECO:0000256" key="4">
    <source>
        <dbReference type="ARBA" id="ARBA00023136"/>
    </source>
</evidence>
<feature type="transmembrane region" description="Helical" evidence="6">
    <location>
        <begin position="246"/>
        <end position="266"/>
    </location>
</feature>
<evidence type="ECO:0000256" key="2">
    <source>
        <dbReference type="ARBA" id="ARBA00022692"/>
    </source>
</evidence>
<evidence type="ECO:0000256" key="5">
    <source>
        <dbReference type="ARBA" id="ARBA00038359"/>
    </source>
</evidence>
<keyword evidence="3 6" id="KW-1133">Transmembrane helix</keyword>
<comment type="similarity">
    <text evidence="5">Belongs to the SAT4 family.</text>
</comment>
<feature type="transmembrane region" description="Helical" evidence="6">
    <location>
        <begin position="167"/>
        <end position="198"/>
    </location>
</feature>
<keyword evidence="2 6" id="KW-0812">Transmembrane</keyword>
<proteinExistence type="inferred from homology"/>